<evidence type="ECO:0000313" key="3">
    <source>
        <dbReference type="Proteomes" id="UP000410492"/>
    </source>
</evidence>
<dbReference type="OrthoDB" id="6720924at2759"/>
<feature type="signal peptide" evidence="1">
    <location>
        <begin position="1"/>
        <end position="20"/>
    </location>
</feature>
<keyword evidence="3" id="KW-1185">Reference proteome</keyword>
<evidence type="ECO:0000256" key="1">
    <source>
        <dbReference type="SAM" id="SignalP"/>
    </source>
</evidence>
<keyword evidence="1" id="KW-0732">Signal</keyword>
<dbReference type="InterPro" id="IPR036084">
    <property type="entry name" value="Ser_inhib-like_sf"/>
</dbReference>
<dbReference type="Gene3D" id="2.10.25.10">
    <property type="entry name" value="Laminin"/>
    <property type="match status" value="1"/>
</dbReference>
<sequence length="77" mass="8180">MKTIIVNIFVVSAIFAVCESASAGCGPNETVPQCKPCHVTCADRDNPCPAICIFNSQCYCTIGYLKKDGVCVPTSEC</sequence>
<dbReference type="SUPFAM" id="SSF57567">
    <property type="entry name" value="Serine protease inhibitors"/>
    <property type="match status" value="1"/>
</dbReference>
<evidence type="ECO:0000313" key="2">
    <source>
        <dbReference type="EMBL" id="VEN57942.1"/>
    </source>
</evidence>
<gene>
    <name evidence="2" type="ORF">CALMAC_LOCUS16442</name>
</gene>
<organism evidence="2 3">
    <name type="scientific">Callosobruchus maculatus</name>
    <name type="common">Southern cowpea weevil</name>
    <name type="synonym">Pulse bruchid</name>
    <dbReference type="NCBI Taxonomy" id="64391"/>
    <lineage>
        <taxon>Eukaryota</taxon>
        <taxon>Metazoa</taxon>
        <taxon>Ecdysozoa</taxon>
        <taxon>Arthropoda</taxon>
        <taxon>Hexapoda</taxon>
        <taxon>Insecta</taxon>
        <taxon>Pterygota</taxon>
        <taxon>Neoptera</taxon>
        <taxon>Endopterygota</taxon>
        <taxon>Coleoptera</taxon>
        <taxon>Polyphaga</taxon>
        <taxon>Cucujiformia</taxon>
        <taxon>Chrysomeloidea</taxon>
        <taxon>Chrysomelidae</taxon>
        <taxon>Bruchinae</taxon>
        <taxon>Bruchini</taxon>
        <taxon>Callosobruchus</taxon>
    </lineage>
</organism>
<accession>A0A653DCK1</accession>
<name>A0A653DCK1_CALMS</name>
<dbReference type="EMBL" id="CAACVG010011379">
    <property type="protein sequence ID" value="VEN57942.1"/>
    <property type="molecule type" value="Genomic_DNA"/>
</dbReference>
<reference evidence="2 3" key="1">
    <citation type="submission" date="2019-01" db="EMBL/GenBank/DDBJ databases">
        <authorList>
            <person name="Sayadi A."/>
        </authorList>
    </citation>
    <scope>NUCLEOTIDE SEQUENCE [LARGE SCALE GENOMIC DNA]</scope>
</reference>
<dbReference type="Proteomes" id="UP000410492">
    <property type="component" value="Unassembled WGS sequence"/>
</dbReference>
<dbReference type="AlphaFoldDB" id="A0A653DCK1"/>
<feature type="chain" id="PRO_5024804909" evidence="1">
    <location>
        <begin position="21"/>
        <end position="77"/>
    </location>
</feature>
<proteinExistence type="predicted"/>
<protein>
    <submittedName>
        <fullName evidence="2">Uncharacterized protein</fullName>
    </submittedName>
</protein>